<protein>
    <submittedName>
        <fullName evidence="1 2">Uncharacterized protein</fullName>
    </submittedName>
</protein>
<dbReference type="Proteomes" id="UP000006039">
    <property type="component" value="Unassembled WGS sequence"/>
</dbReference>
<reference evidence="2" key="4">
    <citation type="journal article" date="2015" name="G3 (Bethesda)">
        <title>Genome sequences of three phytopathogenic species of the Magnaporthaceae family of fungi.</title>
        <authorList>
            <person name="Okagaki L.H."/>
            <person name="Nunes C.C."/>
            <person name="Sailsbery J."/>
            <person name="Clay B."/>
            <person name="Brown D."/>
            <person name="John T."/>
            <person name="Oh Y."/>
            <person name="Young N."/>
            <person name="Fitzgerald M."/>
            <person name="Haas B.J."/>
            <person name="Zeng Q."/>
            <person name="Young S."/>
            <person name="Adiconis X."/>
            <person name="Fan L."/>
            <person name="Levin J.Z."/>
            <person name="Mitchell T.K."/>
            <person name="Okubara P.A."/>
            <person name="Farman M.L."/>
            <person name="Kohn L.M."/>
            <person name="Birren B."/>
            <person name="Ma L.-J."/>
            <person name="Dean R.A."/>
        </authorList>
    </citation>
    <scope>NUCLEOTIDE SEQUENCE</scope>
    <source>
        <strain evidence="2">R3-111a-1</strain>
    </source>
</reference>
<evidence type="ECO:0000313" key="3">
    <source>
        <dbReference type="Proteomes" id="UP000006039"/>
    </source>
</evidence>
<reference evidence="3" key="1">
    <citation type="submission" date="2010-07" db="EMBL/GenBank/DDBJ databases">
        <title>The genome sequence of Gaeumannomyces graminis var. tritici strain R3-111a-1.</title>
        <authorList>
            <consortium name="The Broad Institute Genome Sequencing Platform"/>
            <person name="Ma L.-J."/>
            <person name="Dead R."/>
            <person name="Young S."/>
            <person name="Zeng Q."/>
            <person name="Koehrsen M."/>
            <person name="Alvarado L."/>
            <person name="Berlin A."/>
            <person name="Chapman S.B."/>
            <person name="Chen Z."/>
            <person name="Freedman E."/>
            <person name="Gellesch M."/>
            <person name="Goldberg J."/>
            <person name="Griggs A."/>
            <person name="Gujja S."/>
            <person name="Heilman E.R."/>
            <person name="Heiman D."/>
            <person name="Hepburn T."/>
            <person name="Howarth C."/>
            <person name="Jen D."/>
            <person name="Larson L."/>
            <person name="Mehta T."/>
            <person name="Neiman D."/>
            <person name="Pearson M."/>
            <person name="Roberts A."/>
            <person name="Saif S."/>
            <person name="Shea T."/>
            <person name="Shenoy N."/>
            <person name="Sisk P."/>
            <person name="Stolte C."/>
            <person name="Sykes S."/>
            <person name="Walk T."/>
            <person name="White J."/>
            <person name="Yandava C."/>
            <person name="Haas B."/>
            <person name="Nusbaum C."/>
            <person name="Birren B."/>
        </authorList>
    </citation>
    <scope>NUCLEOTIDE SEQUENCE [LARGE SCALE GENOMIC DNA]</scope>
    <source>
        <strain evidence="3">R3-111a-1</strain>
    </source>
</reference>
<sequence>MTIDDHLYRGRTYIFEFDDFYDILWPVTTTDSSDESVSSLGPTVRLPIPAASHVCREARGEVARHLDFETTELRSPGPAGIPRTINVPIRAYKPEVDTMFVSAADVEGFVRATRKAAALGHQYFETVKYVAMTPLAVLNEFQDYEPVEGLVNLAGLRRLHFVLDHGWVDSTTDTKSAPARYEDIEELMEGSFDDRASGTLEGGELVVGEHMQPDLRAETFLERTREMFLPELAHKQRLVDPATKGLLFEMGVSIIRHDSSPEFIVTERLPLGPDEMFQARYEIER</sequence>
<dbReference type="EMBL" id="GL385398">
    <property type="protein sequence ID" value="EJT74889.1"/>
    <property type="molecule type" value="Genomic_DNA"/>
</dbReference>
<organism evidence="1">
    <name type="scientific">Gaeumannomyces tritici (strain R3-111a-1)</name>
    <name type="common">Wheat and barley take-all root rot fungus</name>
    <name type="synonym">Gaeumannomyces graminis var. tritici</name>
    <dbReference type="NCBI Taxonomy" id="644352"/>
    <lineage>
        <taxon>Eukaryota</taxon>
        <taxon>Fungi</taxon>
        <taxon>Dikarya</taxon>
        <taxon>Ascomycota</taxon>
        <taxon>Pezizomycotina</taxon>
        <taxon>Sordariomycetes</taxon>
        <taxon>Sordariomycetidae</taxon>
        <taxon>Magnaporthales</taxon>
        <taxon>Magnaporthaceae</taxon>
        <taxon>Gaeumannomyces</taxon>
    </lineage>
</organism>
<reference evidence="1" key="2">
    <citation type="submission" date="2010-07" db="EMBL/GenBank/DDBJ databases">
        <authorList>
            <consortium name="The Broad Institute Genome Sequencing Platform"/>
            <consortium name="Broad Institute Genome Sequencing Center for Infectious Disease"/>
            <person name="Ma L.-J."/>
            <person name="Dead R."/>
            <person name="Young S."/>
            <person name="Zeng Q."/>
            <person name="Koehrsen M."/>
            <person name="Alvarado L."/>
            <person name="Berlin A."/>
            <person name="Chapman S.B."/>
            <person name="Chen Z."/>
            <person name="Freedman E."/>
            <person name="Gellesch M."/>
            <person name="Goldberg J."/>
            <person name="Griggs A."/>
            <person name="Gujja S."/>
            <person name="Heilman E.R."/>
            <person name="Heiman D."/>
            <person name="Hepburn T."/>
            <person name="Howarth C."/>
            <person name="Jen D."/>
            <person name="Larson L."/>
            <person name="Mehta T."/>
            <person name="Neiman D."/>
            <person name="Pearson M."/>
            <person name="Roberts A."/>
            <person name="Saif S."/>
            <person name="Shea T."/>
            <person name="Shenoy N."/>
            <person name="Sisk P."/>
            <person name="Stolte C."/>
            <person name="Sykes S."/>
            <person name="Walk T."/>
            <person name="White J."/>
            <person name="Yandava C."/>
            <person name="Haas B."/>
            <person name="Nusbaum C."/>
            <person name="Birren B."/>
        </authorList>
    </citation>
    <scope>NUCLEOTIDE SEQUENCE</scope>
    <source>
        <strain evidence="1">R3-111a-1</strain>
    </source>
</reference>
<proteinExistence type="predicted"/>
<dbReference type="GeneID" id="20349185"/>
<dbReference type="AlphaFoldDB" id="J3P5D8"/>
<dbReference type="HOGENOM" id="CLU_976729_0_0_1"/>
<evidence type="ECO:0000313" key="1">
    <source>
        <dbReference type="EMBL" id="EJT74889.1"/>
    </source>
</evidence>
<dbReference type="RefSeq" id="XP_009224833.1">
    <property type="nucleotide sequence ID" value="XM_009226569.1"/>
</dbReference>
<name>J3P5D8_GAET3</name>
<dbReference type="EnsemblFungi" id="EJT74889">
    <property type="protein sequence ID" value="EJT74889"/>
    <property type="gene ID" value="GGTG_08727"/>
</dbReference>
<gene>
    <name evidence="2" type="primary">20349185</name>
    <name evidence="1" type="ORF">GGTG_08727</name>
</gene>
<reference evidence="2" key="5">
    <citation type="submission" date="2018-04" db="UniProtKB">
        <authorList>
            <consortium name="EnsemblFungi"/>
        </authorList>
    </citation>
    <scope>IDENTIFICATION</scope>
    <source>
        <strain evidence="2">R3-111a-1</strain>
    </source>
</reference>
<reference evidence="1" key="3">
    <citation type="submission" date="2010-09" db="EMBL/GenBank/DDBJ databases">
        <title>Annotation of Gaeumannomyces graminis var. tritici R3-111a-1.</title>
        <authorList>
            <consortium name="The Broad Institute Genome Sequencing Platform"/>
            <person name="Ma L.-J."/>
            <person name="Dead R."/>
            <person name="Young S.K."/>
            <person name="Zeng Q."/>
            <person name="Gargeya S."/>
            <person name="Fitzgerald M."/>
            <person name="Haas B."/>
            <person name="Abouelleil A."/>
            <person name="Alvarado L."/>
            <person name="Arachchi H.M."/>
            <person name="Berlin A."/>
            <person name="Brown A."/>
            <person name="Chapman S.B."/>
            <person name="Chen Z."/>
            <person name="Dunbar C."/>
            <person name="Freedman E."/>
            <person name="Gearin G."/>
            <person name="Gellesch M."/>
            <person name="Goldberg J."/>
            <person name="Griggs A."/>
            <person name="Gujja S."/>
            <person name="Heiman D."/>
            <person name="Howarth C."/>
            <person name="Larson L."/>
            <person name="Lui A."/>
            <person name="MacDonald P.J.P."/>
            <person name="Mehta T."/>
            <person name="Montmayeur A."/>
            <person name="Murphy C."/>
            <person name="Neiman D."/>
            <person name="Pearson M."/>
            <person name="Priest M."/>
            <person name="Roberts A."/>
            <person name="Saif S."/>
            <person name="Shea T."/>
            <person name="Shenoy N."/>
            <person name="Sisk P."/>
            <person name="Stolte C."/>
            <person name="Sykes S."/>
            <person name="Yandava C."/>
            <person name="Wortman J."/>
            <person name="Nusbaum C."/>
            <person name="Birren B."/>
        </authorList>
    </citation>
    <scope>NUCLEOTIDE SEQUENCE</scope>
    <source>
        <strain evidence="1">R3-111a-1</strain>
    </source>
</reference>
<dbReference type="OrthoDB" id="3473305at2759"/>
<evidence type="ECO:0000313" key="2">
    <source>
        <dbReference type="EnsemblFungi" id="EJT74889"/>
    </source>
</evidence>
<dbReference type="VEuPathDB" id="FungiDB:GGTG_08727"/>
<keyword evidence="3" id="KW-1185">Reference proteome</keyword>
<accession>J3P5D8</accession>